<evidence type="ECO:0000313" key="1">
    <source>
        <dbReference type="EMBL" id="KAJ8899870.1"/>
    </source>
</evidence>
<dbReference type="Proteomes" id="UP001159364">
    <property type="component" value="Linkage Group LG08"/>
</dbReference>
<dbReference type="PANTHER" id="PTHR47877:SF11">
    <property type="entry name" value="LATE EMBRYOGENESIS ABUNDANT PROTEIN LEA-RELATED"/>
    <property type="match status" value="1"/>
</dbReference>
<dbReference type="PANTHER" id="PTHR47877">
    <property type="entry name" value="LATE EMBRYOGENESIS ABUNDANT DOMAIN-CONTAINING PROTEIN / LEA DOMAIN-CONTAINING PROTEIN"/>
    <property type="match status" value="1"/>
</dbReference>
<gene>
    <name evidence="1" type="ORF">K2173_019573</name>
</gene>
<sequence length="185" mass="21128">MEEAKEAAKEKEEIKEAPKSNWMSMQIRRWRGKLLPERRSVNILIKRPGNFVFSNRDNMDKVGDYKDYAKGKAKGQKESIEEYVSEKVEDNKKTGEYKEYASEKATEAKDFVLEKADEFTDYSVGKANETKDYLAEKAEEERDGALRKLGKLKESAKDVKKKVVDVGSVFCVSGRTGPRIPQVCT</sequence>
<keyword evidence="2" id="KW-1185">Reference proteome</keyword>
<dbReference type="EMBL" id="JAIWQS010000008">
    <property type="protein sequence ID" value="KAJ8899870.1"/>
    <property type="molecule type" value="Genomic_DNA"/>
</dbReference>
<evidence type="ECO:0000313" key="2">
    <source>
        <dbReference type="Proteomes" id="UP001159364"/>
    </source>
</evidence>
<name>A0AAV8UBR5_9ROSI</name>
<reference evidence="1 2" key="1">
    <citation type="submission" date="2021-09" db="EMBL/GenBank/DDBJ databases">
        <title>Genomic insights and catalytic innovation underlie evolution of tropane alkaloids biosynthesis.</title>
        <authorList>
            <person name="Wang Y.-J."/>
            <person name="Tian T."/>
            <person name="Huang J.-P."/>
            <person name="Huang S.-X."/>
        </authorList>
    </citation>
    <scope>NUCLEOTIDE SEQUENCE [LARGE SCALE GENOMIC DNA]</scope>
    <source>
        <strain evidence="1">KIB-2018</strain>
        <tissue evidence="1">Leaf</tissue>
    </source>
</reference>
<organism evidence="1 2">
    <name type="scientific">Erythroxylum novogranatense</name>
    <dbReference type="NCBI Taxonomy" id="1862640"/>
    <lineage>
        <taxon>Eukaryota</taxon>
        <taxon>Viridiplantae</taxon>
        <taxon>Streptophyta</taxon>
        <taxon>Embryophyta</taxon>
        <taxon>Tracheophyta</taxon>
        <taxon>Spermatophyta</taxon>
        <taxon>Magnoliopsida</taxon>
        <taxon>eudicotyledons</taxon>
        <taxon>Gunneridae</taxon>
        <taxon>Pentapetalae</taxon>
        <taxon>rosids</taxon>
        <taxon>fabids</taxon>
        <taxon>Malpighiales</taxon>
        <taxon>Erythroxylaceae</taxon>
        <taxon>Erythroxylum</taxon>
    </lineage>
</organism>
<dbReference type="GO" id="GO:0009631">
    <property type="term" value="P:cold acclimation"/>
    <property type="evidence" value="ECO:0007669"/>
    <property type="project" value="TreeGrafter"/>
</dbReference>
<proteinExistence type="predicted"/>
<dbReference type="Gene3D" id="6.10.140.1430">
    <property type="match status" value="1"/>
</dbReference>
<dbReference type="AlphaFoldDB" id="A0AAV8UBR5"/>
<comment type="caution">
    <text evidence="1">The sequence shown here is derived from an EMBL/GenBank/DDBJ whole genome shotgun (WGS) entry which is preliminary data.</text>
</comment>
<protein>
    <submittedName>
        <fullName evidence="1">Uncharacterized protein</fullName>
    </submittedName>
</protein>
<dbReference type="GO" id="GO:0005829">
    <property type="term" value="C:cytosol"/>
    <property type="evidence" value="ECO:0007669"/>
    <property type="project" value="TreeGrafter"/>
</dbReference>
<accession>A0AAV8UBR5</accession>